<dbReference type="OrthoDB" id="202825at2759"/>
<gene>
    <name evidence="2" type="ORF">DILT_LOCUS8223</name>
</gene>
<feature type="region of interest" description="Disordered" evidence="1">
    <location>
        <begin position="74"/>
        <end position="94"/>
    </location>
</feature>
<name>A0A3P7NVE3_DIBLA</name>
<dbReference type="Proteomes" id="UP000281553">
    <property type="component" value="Unassembled WGS sequence"/>
</dbReference>
<dbReference type="AlphaFoldDB" id="A0A3P7NVE3"/>
<sequence>MEGKLTGQEKRVGDFDLFWDDGPVPPVGNPSQVWLSEVLTALSNSGTTGPTSGLKTGHQLAFGGAANGVCAAGAAGTNTGLQPQQKPTNNNSMSSLIPFPRLNSYLGCLPCRTYFTQQSHHQPSNPLDLCAGDIFQTQSNL</sequence>
<evidence type="ECO:0000313" key="2">
    <source>
        <dbReference type="EMBL" id="VDN12392.1"/>
    </source>
</evidence>
<evidence type="ECO:0000256" key="1">
    <source>
        <dbReference type="SAM" id="MobiDB-lite"/>
    </source>
</evidence>
<feature type="compositionally biased region" description="Polar residues" evidence="1">
    <location>
        <begin position="81"/>
        <end position="94"/>
    </location>
</feature>
<keyword evidence="3" id="KW-1185">Reference proteome</keyword>
<dbReference type="EMBL" id="UYRU01053773">
    <property type="protein sequence ID" value="VDN12392.1"/>
    <property type="molecule type" value="Genomic_DNA"/>
</dbReference>
<accession>A0A3P7NVE3</accession>
<reference evidence="2 3" key="1">
    <citation type="submission" date="2018-11" db="EMBL/GenBank/DDBJ databases">
        <authorList>
            <consortium name="Pathogen Informatics"/>
        </authorList>
    </citation>
    <scope>NUCLEOTIDE SEQUENCE [LARGE SCALE GENOMIC DNA]</scope>
</reference>
<organism evidence="2 3">
    <name type="scientific">Dibothriocephalus latus</name>
    <name type="common">Fish tapeworm</name>
    <name type="synonym">Diphyllobothrium latum</name>
    <dbReference type="NCBI Taxonomy" id="60516"/>
    <lineage>
        <taxon>Eukaryota</taxon>
        <taxon>Metazoa</taxon>
        <taxon>Spiralia</taxon>
        <taxon>Lophotrochozoa</taxon>
        <taxon>Platyhelminthes</taxon>
        <taxon>Cestoda</taxon>
        <taxon>Eucestoda</taxon>
        <taxon>Diphyllobothriidea</taxon>
        <taxon>Diphyllobothriidae</taxon>
        <taxon>Dibothriocephalus</taxon>
    </lineage>
</organism>
<evidence type="ECO:0000313" key="3">
    <source>
        <dbReference type="Proteomes" id="UP000281553"/>
    </source>
</evidence>
<proteinExistence type="predicted"/>
<protein>
    <submittedName>
        <fullName evidence="2">Uncharacterized protein</fullName>
    </submittedName>
</protein>